<dbReference type="EMBL" id="GBEZ01018294">
    <property type="protein sequence ID" value="JAC68129.1"/>
    <property type="molecule type" value="Transcribed_RNA"/>
</dbReference>
<dbReference type="AlphaFoldDB" id="A0A061RBL5"/>
<accession>A0A061RBL5</accession>
<gene>
    <name evidence="2" type="ORF">TSPGSL018_9466</name>
</gene>
<evidence type="ECO:0000313" key="2">
    <source>
        <dbReference type="EMBL" id="JAC68129.1"/>
    </source>
</evidence>
<protein>
    <submittedName>
        <fullName evidence="2">Uncharacterized protein</fullName>
    </submittedName>
</protein>
<feature type="non-terminal residue" evidence="2">
    <location>
        <position position="93"/>
    </location>
</feature>
<reference evidence="2" key="1">
    <citation type="submission" date="2014-05" db="EMBL/GenBank/DDBJ databases">
        <title>The transcriptome of the halophilic microalga Tetraselmis sp. GSL018 isolated from the Great Salt Lake, Utah.</title>
        <authorList>
            <person name="Jinkerson R.E."/>
            <person name="D'Adamo S."/>
            <person name="Posewitz M.C."/>
        </authorList>
    </citation>
    <scope>NUCLEOTIDE SEQUENCE</scope>
    <source>
        <strain evidence="2">GSL018</strain>
    </source>
</reference>
<name>A0A061RBL5_9CHLO</name>
<proteinExistence type="predicted"/>
<organism evidence="2">
    <name type="scientific">Tetraselmis sp. GSL018</name>
    <dbReference type="NCBI Taxonomy" id="582737"/>
    <lineage>
        <taxon>Eukaryota</taxon>
        <taxon>Viridiplantae</taxon>
        <taxon>Chlorophyta</taxon>
        <taxon>core chlorophytes</taxon>
        <taxon>Chlorodendrophyceae</taxon>
        <taxon>Chlorodendrales</taxon>
        <taxon>Chlorodendraceae</taxon>
        <taxon>Tetraselmis</taxon>
    </lineage>
</organism>
<evidence type="ECO:0000256" key="1">
    <source>
        <dbReference type="SAM" id="MobiDB-lite"/>
    </source>
</evidence>
<feature type="region of interest" description="Disordered" evidence="1">
    <location>
        <begin position="65"/>
        <end position="93"/>
    </location>
</feature>
<sequence>MSSESDGVISHRLSVLDVARVPHPGRTTVSRRTTRFTPDGKLVFLCSPQGSMHRQLMSLDLSAVASDRGSKPQLMRLPQHNGPGPERETLQEQ</sequence>